<reference evidence="2" key="2">
    <citation type="submission" date="2015-01" db="EMBL/GenBank/DDBJ databases">
        <title>Evolutionary Origins and Diversification of the Mycorrhizal Mutualists.</title>
        <authorList>
            <consortium name="DOE Joint Genome Institute"/>
            <consortium name="Mycorrhizal Genomics Consortium"/>
            <person name="Kohler A."/>
            <person name="Kuo A."/>
            <person name="Nagy L.G."/>
            <person name="Floudas D."/>
            <person name="Copeland A."/>
            <person name="Barry K.W."/>
            <person name="Cichocki N."/>
            <person name="Veneault-Fourrey C."/>
            <person name="LaButti K."/>
            <person name="Lindquist E.A."/>
            <person name="Lipzen A."/>
            <person name="Lundell T."/>
            <person name="Morin E."/>
            <person name="Murat C."/>
            <person name="Riley R."/>
            <person name="Ohm R."/>
            <person name="Sun H."/>
            <person name="Tunlid A."/>
            <person name="Henrissat B."/>
            <person name="Grigoriev I.V."/>
            <person name="Hibbett D.S."/>
            <person name="Martin F."/>
        </authorList>
    </citation>
    <scope>NUCLEOTIDE SEQUENCE [LARGE SCALE GENOMIC DNA]</scope>
    <source>
        <strain evidence="2">LaAM-08-1</strain>
    </source>
</reference>
<keyword evidence="2" id="KW-1185">Reference proteome</keyword>
<dbReference type="AlphaFoldDB" id="A0A0C9WV89"/>
<protein>
    <submittedName>
        <fullName evidence="1">Uncharacterized protein</fullName>
    </submittedName>
</protein>
<accession>A0A0C9WV89</accession>
<name>A0A0C9WV89_9AGAR</name>
<evidence type="ECO:0000313" key="1">
    <source>
        <dbReference type="EMBL" id="KIJ92543.1"/>
    </source>
</evidence>
<proteinExistence type="predicted"/>
<dbReference type="Proteomes" id="UP000054477">
    <property type="component" value="Unassembled WGS sequence"/>
</dbReference>
<organism evidence="1 2">
    <name type="scientific">Laccaria amethystina LaAM-08-1</name>
    <dbReference type="NCBI Taxonomy" id="1095629"/>
    <lineage>
        <taxon>Eukaryota</taxon>
        <taxon>Fungi</taxon>
        <taxon>Dikarya</taxon>
        <taxon>Basidiomycota</taxon>
        <taxon>Agaricomycotina</taxon>
        <taxon>Agaricomycetes</taxon>
        <taxon>Agaricomycetidae</taxon>
        <taxon>Agaricales</taxon>
        <taxon>Agaricineae</taxon>
        <taxon>Hydnangiaceae</taxon>
        <taxon>Laccaria</taxon>
    </lineage>
</organism>
<dbReference type="HOGENOM" id="CLU_2850064_0_0_1"/>
<gene>
    <name evidence="1" type="ORF">K443DRAFT_429739</name>
</gene>
<dbReference type="EMBL" id="KN838902">
    <property type="protein sequence ID" value="KIJ92543.1"/>
    <property type="molecule type" value="Genomic_DNA"/>
</dbReference>
<reference evidence="1 2" key="1">
    <citation type="submission" date="2014-04" db="EMBL/GenBank/DDBJ databases">
        <authorList>
            <consortium name="DOE Joint Genome Institute"/>
            <person name="Kuo A."/>
            <person name="Kohler A."/>
            <person name="Nagy L.G."/>
            <person name="Floudas D."/>
            <person name="Copeland A."/>
            <person name="Barry K.W."/>
            <person name="Cichocki N."/>
            <person name="Veneault-Fourrey C."/>
            <person name="LaButti K."/>
            <person name="Lindquist E.A."/>
            <person name="Lipzen A."/>
            <person name="Lundell T."/>
            <person name="Morin E."/>
            <person name="Murat C."/>
            <person name="Sun H."/>
            <person name="Tunlid A."/>
            <person name="Henrissat B."/>
            <person name="Grigoriev I.V."/>
            <person name="Hibbett D.S."/>
            <person name="Martin F."/>
            <person name="Nordberg H.P."/>
            <person name="Cantor M.N."/>
            <person name="Hua S.X."/>
        </authorList>
    </citation>
    <scope>NUCLEOTIDE SEQUENCE [LARGE SCALE GENOMIC DNA]</scope>
    <source>
        <strain evidence="1 2">LaAM-08-1</strain>
    </source>
</reference>
<evidence type="ECO:0000313" key="2">
    <source>
        <dbReference type="Proteomes" id="UP000054477"/>
    </source>
</evidence>
<sequence>MNCYVVFRFICARGVTEDGRTETGPVGVMPSKLRLQNGPGYCLSGWRRLKLASDDDVNIVNGMPL</sequence>